<comment type="caution">
    <text evidence="1">The sequence shown here is derived from an EMBL/GenBank/DDBJ whole genome shotgun (WGS) entry which is preliminary data.</text>
</comment>
<gene>
    <name evidence="1" type="ORF">MGU_08805</name>
</gene>
<dbReference type="Proteomes" id="UP000031192">
    <property type="component" value="Unassembled WGS sequence"/>
</dbReference>
<reference evidence="1 2" key="1">
    <citation type="journal article" date="2014" name="Proc. Natl. Acad. Sci. U.S.A.">
        <title>Trajectory and genomic determinants of fungal-pathogen speciation and host adaptation.</title>
        <authorList>
            <person name="Hu X."/>
            <person name="Xiao G."/>
            <person name="Zheng P."/>
            <person name="Shang Y."/>
            <person name="Su Y."/>
            <person name="Zhang X."/>
            <person name="Liu X."/>
            <person name="Zhan S."/>
            <person name="St Leger R.J."/>
            <person name="Wang C."/>
        </authorList>
    </citation>
    <scope>NUCLEOTIDE SEQUENCE [LARGE SCALE GENOMIC DNA]</scope>
    <source>
        <strain evidence="1 2">ARSEF 977</strain>
    </source>
</reference>
<proteinExistence type="predicted"/>
<dbReference type="HOGENOM" id="CLU_035739_0_0_1"/>
<protein>
    <submittedName>
        <fullName evidence="1">Uncharacterized protein</fullName>
    </submittedName>
</protein>
<sequence>MIDTTIARRAAKVTGGIGKEKTFGRGSGGWSGISEDGIVLKRDSGLKKVGNCTDRCDEEPGGMFQSGDSEVWMTWNGWSALCTRDGRWRPGYHLEILLLHLTTVIDFGLTRAKFRDREANWARATEWAWVNTPVDIPQDYISAIHADASEMIKREKVRAQDLAPHNYVPDNAGTKQQRRQRLHDRATHVSAYHTVGEGLDTSRGLLAAWALLLPNDIIDYERDVLCGETNNLVRSFSSHQQVIDAGAWFLRSLLWSILNSDFDLADVFVGVLAFYAAYWRYNTAKFVTYEARSIRHVRPTKPREMDDIAEILTTGNAISMNESESYGQLYQIVEDEVRVAYDGCTCTEFPEGHEASKLLAATMDEGGNDELEQRLLVAMVSLNNGANAGDIRCECGMDLLAYESFVRFFHPDRGLVARLHYRSDNLHKGNTITE</sequence>
<dbReference type="AlphaFoldDB" id="A0A0B4GMV2"/>
<keyword evidence="2" id="KW-1185">Reference proteome</keyword>
<evidence type="ECO:0000313" key="1">
    <source>
        <dbReference type="EMBL" id="KID83933.1"/>
    </source>
</evidence>
<name>A0A0B4GMV2_METGA</name>
<organism evidence="1 2">
    <name type="scientific">Metarhizium guizhouense (strain ARSEF 977)</name>
    <dbReference type="NCBI Taxonomy" id="1276136"/>
    <lineage>
        <taxon>Eukaryota</taxon>
        <taxon>Fungi</taxon>
        <taxon>Dikarya</taxon>
        <taxon>Ascomycota</taxon>
        <taxon>Pezizomycotina</taxon>
        <taxon>Sordariomycetes</taxon>
        <taxon>Hypocreomycetidae</taxon>
        <taxon>Hypocreales</taxon>
        <taxon>Clavicipitaceae</taxon>
        <taxon>Metarhizium</taxon>
    </lineage>
</organism>
<evidence type="ECO:0000313" key="2">
    <source>
        <dbReference type="Proteomes" id="UP000031192"/>
    </source>
</evidence>
<dbReference type="EMBL" id="AZNH01000050">
    <property type="protein sequence ID" value="KID83933.1"/>
    <property type="molecule type" value="Genomic_DNA"/>
</dbReference>
<accession>A0A0B4GMV2</accession>